<dbReference type="SUPFAM" id="SSF103481">
    <property type="entry name" value="Multidrug resistance efflux transporter EmrE"/>
    <property type="match status" value="2"/>
</dbReference>
<feature type="transmembrane region" description="Helical" evidence="5">
    <location>
        <begin position="108"/>
        <end position="130"/>
    </location>
</feature>
<keyword evidence="3 5" id="KW-1133">Transmembrane helix</keyword>
<feature type="domain" description="EamA" evidence="6">
    <location>
        <begin position="80"/>
        <end position="207"/>
    </location>
</feature>
<organism evidence="7 8">
    <name type="scientific">Spirochaeta isovalerica</name>
    <dbReference type="NCBI Taxonomy" id="150"/>
    <lineage>
        <taxon>Bacteria</taxon>
        <taxon>Pseudomonadati</taxon>
        <taxon>Spirochaetota</taxon>
        <taxon>Spirochaetia</taxon>
        <taxon>Spirochaetales</taxon>
        <taxon>Spirochaetaceae</taxon>
        <taxon>Spirochaeta</taxon>
    </lineage>
</organism>
<proteinExistence type="predicted"/>
<dbReference type="InterPro" id="IPR000620">
    <property type="entry name" value="EamA_dom"/>
</dbReference>
<dbReference type="AlphaFoldDB" id="A0A841RCS1"/>
<evidence type="ECO:0000313" key="8">
    <source>
        <dbReference type="Proteomes" id="UP000587760"/>
    </source>
</evidence>
<feature type="transmembrane region" description="Helical" evidence="5">
    <location>
        <begin position="167"/>
        <end position="184"/>
    </location>
</feature>
<keyword evidence="8" id="KW-1185">Reference proteome</keyword>
<evidence type="ECO:0000256" key="5">
    <source>
        <dbReference type="SAM" id="Phobius"/>
    </source>
</evidence>
<dbReference type="InterPro" id="IPR037185">
    <property type="entry name" value="EmrE-like"/>
</dbReference>
<reference evidence="7 8" key="1">
    <citation type="submission" date="2020-08" db="EMBL/GenBank/DDBJ databases">
        <title>Genomic Encyclopedia of Type Strains, Phase IV (KMG-IV): sequencing the most valuable type-strain genomes for metagenomic binning, comparative biology and taxonomic classification.</title>
        <authorList>
            <person name="Goeker M."/>
        </authorList>
    </citation>
    <scope>NUCLEOTIDE SEQUENCE [LARGE SCALE GENOMIC DNA]</scope>
    <source>
        <strain evidence="7 8">DSM 2461</strain>
    </source>
</reference>
<dbReference type="PANTHER" id="PTHR22911:SF6">
    <property type="entry name" value="SOLUTE CARRIER FAMILY 35 MEMBER G1"/>
    <property type="match status" value="1"/>
</dbReference>
<dbReference type="Proteomes" id="UP000587760">
    <property type="component" value="Unassembled WGS sequence"/>
</dbReference>
<keyword evidence="4 5" id="KW-0472">Membrane</keyword>
<comment type="subcellular location">
    <subcellularLocation>
        <location evidence="1">Membrane</location>
        <topology evidence="1">Multi-pass membrane protein</topology>
    </subcellularLocation>
</comment>
<dbReference type="EMBL" id="JACHGJ010000005">
    <property type="protein sequence ID" value="MBB6481191.1"/>
    <property type="molecule type" value="Genomic_DNA"/>
</dbReference>
<protein>
    <submittedName>
        <fullName evidence="7">Drug/metabolite transporter (DMT)-like permease</fullName>
    </submittedName>
</protein>
<dbReference type="PANTHER" id="PTHR22911">
    <property type="entry name" value="ACYL-MALONYL CONDENSING ENZYME-RELATED"/>
    <property type="match status" value="1"/>
</dbReference>
<comment type="caution">
    <text evidence="7">The sequence shown here is derived from an EMBL/GenBank/DDBJ whole genome shotgun (WGS) entry which is preliminary data.</text>
</comment>
<evidence type="ECO:0000313" key="7">
    <source>
        <dbReference type="EMBL" id="MBB6481191.1"/>
    </source>
</evidence>
<evidence type="ECO:0000256" key="1">
    <source>
        <dbReference type="ARBA" id="ARBA00004141"/>
    </source>
</evidence>
<feature type="domain" description="EamA" evidence="6">
    <location>
        <begin position="3"/>
        <end position="67"/>
    </location>
</feature>
<sequence>MNILAGAIGIILYFYSIDHLILADSSMLNKLSPFFVILFARIFLKNRIRAFQLGALALALGGSALIIKPGFQFSSTVPALIGTLSAVFAGLAYTMVSYLGGRESSFTIVFIFSLFSTLACLPVLFIEAVVPTLEQLFYLLGAGVMAAGGQFMLTASYKYAPAGEISIYQYSQIVFASLLGILFFAELPDLMSLGGYVLIFTAGILIFLKGKRST</sequence>
<dbReference type="GO" id="GO:0016020">
    <property type="term" value="C:membrane"/>
    <property type="evidence" value="ECO:0007669"/>
    <property type="project" value="UniProtKB-SubCell"/>
</dbReference>
<feature type="transmembrane region" description="Helical" evidence="5">
    <location>
        <begin position="77"/>
        <end position="96"/>
    </location>
</feature>
<feature type="transmembrane region" description="Helical" evidence="5">
    <location>
        <begin position="51"/>
        <end position="71"/>
    </location>
</feature>
<dbReference type="RefSeq" id="WP_184747432.1">
    <property type="nucleotide sequence ID" value="NZ_JACHGJ010000005.1"/>
</dbReference>
<evidence type="ECO:0000256" key="2">
    <source>
        <dbReference type="ARBA" id="ARBA00022692"/>
    </source>
</evidence>
<feature type="transmembrane region" description="Helical" evidence="5">
    <location>
        <begin position="136"/>
        <end position="155"/>
    </location>
</feature>
<dbReference type="Pfam" id="PF00892">
    <property type="entry name" value="EamA"/>
    <property type="match status" value="2"/>
</dbReference>
<accession>A0A841RCS1</accession>
<evidence type="ECO:0000259" key="6">
    <source>
        <dbReference type="Pfam" id="PF00892"/>
    </source>
</evidence>
<gene>
    <name evidence="7" type="ORF">HNR50_002864</name>
</gene>
<name>A0A841RCS1_9SPIO</name>
<feature type="transmembrane region" description="Helical" evidence="5">
    <location>
        <begin position="190"/>
        <end position="208"/>
    </location>
</feature>
<evidence type="ECO:0000256" key="4">
    <source>
        <dbReference type="ARBA" id="ARBA00023136"/>
    </source>
</evidence>
<evidence type="ECO:0000256" key="3">
    <source>
        <dbReference type="ARBA" id="ARBA00022989"/>
    </source>
</evidence>
<keyword evidence="2 5" id="KW-0812">Transmembrane</keyword>